<keyword evidence="1" id="KW-0812">Transmembrane</keyword>
<name>A0AAQ3UTW0_PASNO</name>
<evidence type="ECO:0000313" key="2">
    <source>
        <dbReference type="EMBL" id="WVZ98161.1"/>
    </source>
</evidence>
<organism evidence="2 3">
    <name type="scientific">Paspalum notatum var. saurae</name>
    <dbReference type="NCBI Taxonomy" id="547442"/>
    <lineage>
        <taxon>Eukaryota</taxon>
        <taxon>Viridiplantae</taxon>
        <taxon>Streptophyta</taxon>
        <taxon>Embryophyta</taxon>
        <taxon>Tracheophyta</taxon>
        <taxon>Spermatophyta</taxon>
        <taxon>Magnoliopsida</taxon>
        <taxon>Liliopsida</taxon>
        <taxon>Poales</taxon>
        <taxon>Poaceae</taxon>
        <taxon>PACMAD clade</taxon>
        <taxon>Panicoideae</taxon>
        <taxon>Andropogonodae</taxon>
        <taxon>Paspaleae</taxon>
        <taxon>Paspalinae</taxon>
        <taxon>Paspalum</taxon>
    </lineage>
</organism>
<evidence type="ECO:0000256" key="1">
    <source>
        <dbReference type="SAM" id="Phobius"/>
    </source>
</evidence>
<evidence type="ECO:0000313" key="3">
    <source>
        <dbReference type="Proteomes" id="UP001341281"/>
    </source>
</evidence>
<accession>A0AAQ3UTW0</accession>
<keyword evidence="3" id="KW-1185">Reference proteome</keyword>
<gene>
    <name evidence="2" type="ORF">U9M48_043630</name>
</gene>
<proteinExistence type="predicted"/>
<feature type="non-terminal residue" evidence="2">
    <location>
        <position position="159"/>
    </location>
</feature>
<feature type="transmembrane region" description="Helical" evidence="1">
    <location>
        <begin position="6"/>
        <end position="25"/>
    </location>
</feature>
<protein>
    <recommendedName>
        <fullName evidence="4">Reverse transcriptase zinc-binding domain-containing protein</fullName>
    </recommendedName>
</protein>
<dbReference type="EMBL" id="CP144754">
    <property type="protein sequence ID" value="WVZ98161.1"/>
    <property type="molecule type" value="Genomic_DNA"/>
</dbReference>
<sequence length="159" mass="18679">MDGVMVALPLYVFGCGVGSYPFRYIGIPMHHRRISNKDRREVDNRFEKKFRYMVLYNIVHRKYDTVATVMSTSPLNISFRRALLKVPLKTKIFIWLLLRGVILTKDNLIRKRWQDFIQSDTLDKILGTITKGGGARFCAKDMLCFGEHYNGDFFQTWME</sequence>
<dbReference type="Proteomes" id="UP001341281">
    <property type="component" value="Chromosome 10"/>
</dbReference>
<evidence type="ECO:0008006" key="4">
    <source>
        <dbReference type="Google" id="ProtNLM"/>
    </source>
</evidence>
<keyword evidence="1" id="KW-1133">Transmembrane helix</keyword>
<reference evidence="2 3" key="1">
    <citation type="submission" date="2024-02" db="EMBL/GenBank/DDBJ databases">
        <title>High-quality chromosome-scale genome assembly of Pensacola bahiagrass (Paspalum notatum Flugge var. saurae).</title>
        <authorList>
            <person name="Vega J.M."/>
            <person name="Podio M."/>
            <person name="Orjuela J."/>
            <person name="Siena L.A."/>
            <person name="Pessino S.C."/>
            <person name="Combes M.C."/>
            <person name="Mariac C."/>
            <person name="Albertini E."/>
            <person name="Pupilli F."/>
            <person name="Ortiz J.P.A."/>
            <person name="Leblanc O."/>
        </authorList>
    </citation>
    <scope>NUCLEOTIDE SEQUENCE [LARGE SCALE GENOMIC DNA]</scope>
    <source>
        <strain evidence="2">R1</strain>
        <tissue evidence="2">Leaf</tissue>
    </source>
</reference>
<keyword evidence="1" id="KW-0472">Membrane</keyword>
<dbReference type="AlphaFoldDB" id="A0AAQ3UTW0"/>